<name>A0A2S4JPR6_9SPIO</name>
<dbReference type="GO" id="GO:0031419">
    <property type="term" value="F:cobalamin binding"/>
    <property type="evidence" value="ECO:0007669"/>
    <property type="project" value="InterPro"/>
</dbReference>
<feature type="domain" description="B12-binding" evidence="1">
    <location>
        <begin position="91"/>
        <end position="216"/>
    </location>
</feature>
<dbReference type="GO" id="GO:0046872">
    <property type="term" value="F:metal ion binding"/>
    <property type="evidence" value="ECO:0007669"/>
    <property type="project" value="InterPro"/>
</dbReference>
<protein>
    <submittedName>
        <fullName evidence="2">Cobalamin-binding protein</fullName>
    </submittedName>
</protein>
<evidence type="ECO:0000259" key="1">
    <source>
        <dbReference type="PROSITE" id="PS51332"/>
    </source>
</evidence>
<dbReference type="OrthoDB" id="5756833at2"/>
<dbReference type="Gene3D" id="1.10.1240.10">
    <property type="entry name" value="Methionine synthase domain"/>
    <property type="match status" value="1"/>
</dbReference>
<dbReference type="InterPro" id="IPR036724">
    <property type="entry name" value="Cobalamin-bd_sf"/>
</dbReference>
<dbReference type="Pfam" id="PF02310">
    <property type="entry name" value="B12-binding"/>
    <property type="match status" value="1"/>
</dbReference>
<evidence type="ECO:0000313" key="2">
    <source>
        <dbReference type="EMBL" id="POR01495.1"/>
    </source>
</evidence>
<gene>
    <name evidence="2" type="ORF">AU468_07995</name>
</gene>
<accession>A0A2S4JPR6</accession>
<dbReference type="EMBL" id="LPWH01000066">
    <property type="protein sequence ID" value="POR01495.1"/>
    <property type="molecule type" value="Genomic_DNA"/>
</dbReference>
<evidence type="ECO:0000313" key="3">
    <source>
        <dbReference type="Proteomes" id="UP000237350"/>
    </source>
</evidence>
<dbReference type="AlphaFoldDB" id="A0A2S4JPR6"/>
<organism evidence="2 3">
    <name type="scientific">Alkalispirochaeta sphaeroplastigenens</name>
    <dbReference type="NCBI Taxonomy" id="1187066"/>
    <lineage>
        <taxon>Bacteria</taxon>
        <taxon>Pseudomonadati</taxon>
        <taxon>Spirochaetota</taxon>
        <taxon>Spirochaetia</taxon>
        <taxon>Spirochaetales</taxon>
        <taxon>Spirochaetaceae</taxon>
        <taxon>Alkalispirochaeta</taxon>
    </lineage>
</organism>
<dbReference type="RefSeq" id="WP_103680259.1">
    <property type="nucleotide sequence ID" value="NZ_LPWH01000066.1"/>
</dbReference>
<comment type="caution">
    <text evidence="2">The sequence shown here is derived from an EMBL/GenBank/DDBJ whole genome shotgun (WGS) entry which is preliminary data.</text>
</comment>
<dbReference type="PROSITE" id="PS51332">
    <property type="entry name" value="B12_BINDING"/>
    <property type="match status" value="1"/>
</dbReference>
<dbReference type="SUPFAM" id="SSF52242">
    <property type="entry name" value="Cobalamin (vitamin B12)-binding domain"/>
    <property type="match status" value="1"/>
</dbReference>
<keyword evidence="3" id="KW-1185">Reference proteome</keyword>
<proteinExistence type="predicted"/>
<dbReference type="Proteomes" id="UP000237350">
    <property type="component" value="Unassembled WGS sequence"/>
</dbReference>
<dbReference type="CDD" id="cd02065">
    <property type="entry name" value="B12-binding_like"/>
    <property type="match status" value="1"/>
</dbReference>
<reference evidence="3" key="1">
    <citation type="submission" date="2015-12" db="EMBL/GenBank/DDBJ databases">
        <authorList>
            <person name="Lodha T.D."/>
            <person name="Chintalapati S."/>
            <person name="Chintalapati V.R."/>
            <person name="Sravanthi T."/>
        </authorList>
    </citation>
    <scope>NUCLEOTIDE SEQUENCE [LARGE SCALE GENOMIC DNA]</scope>
    <source>
        <strain evidence="3">JC133</strain>
    </source>
</reference>
<sequence>MTVREEDYQSYFEALRAGRKGECYGWVQTWLAGNMAVRELYLAVFQRSLYEIGYLWETNRVSVAVEHIATAITENLLSLVYPRIFGADHCGCKAVISCLAREYHQLGGKMVADIFELHGWDGYFLGANTPLSQLCSIVEEKDPDLLALSVSVAAHLKELDGVLAHLRERYPSLPVLLGGRAFQVGEGSSVFNQPGVLYVDSLTTLEDMLEGGSLSELCQSGGGRI</sequence>
<dbReference type="InterPro" id="IPR036594">
    <property type="entry name" value="Meth_synthase_dom"/>
</dbReference>
<dbReference type="Pfam" id="PF02607">
    <property type="entry name" value="B12-binding_2"/>
    <property type="match status" value="1"/>
</dbReference>
<dbReference type="InterPro" id="IPR003759">
    <property type="entry name" value="Cbl-bd_cap"/>
</dbReference>
<dbReference type="InterPro" id="IPR006158">
    <property type="entry name" value="Cobalamin-bd"/>
</dbReference>
<dbReference type="Gene3D" id="3.40.50.280">
    <property type="entry name" value="Cobalamin-binding domain"/>
    <property type="match status" value="1"/>
</dbReference>